<dbReference type="GO" id="GO:0016020">
    <property type="term" value="C:membrane"/>
    <property type="evidence" value="ECO:0007669"/>
    <property type="project" value="UniProtKB-SubCell"/>
</dbReference>
<gene>
    <name evidence="13" type="ORF">SAMN05216218_101166</name>
</gene>
<keyword evidence="4 11" id="KW-0812">Transmembrane</keyword>
<evidence type="ECO:0000259" key="12">
    <source>
        <dbReference type="Pfam" id="PF00520"/>
    </source>
</evidence>
<proteinExistence type="predicted"/>
<evidence type="ECO:0000256" key="2">
    <source>
        <dbReference type="ARBA" id="ARBA00022448"/>
    </source>
</evidence>
<dbReference type="SUPFAM" id="SSF81324">
    <property type="entry name" value="Voltage-gated potassium channels"/>
    <property type="match status" value="1"/>
</dbReference>
<keyword evidence="7 11" id="KW-1133">Transmembrane helix</keyword>
<dbReference type="OrthoDB" id="56871at2157"/>
<evidence type="ECO:0000256" key="9">
    <source>
        <dbReference type="ARBA" id="ARBA00023136"/>
    </source>
</evidence>
<keyword evidence="14" id="KW-1185">Reference proteome</keyword>
<evidence type="ECO:0000256" key="7">
    <source>
        <dbReference type="ARBA" id="ARBA00022989"/>
    </source>
</evidence>
<organism evidence="13 14">
    <name type="scientific">Halorientalis regularis</name>
    <dbReference type="NCBI Taxonomy" id="660518"/>
    <lineage>
        <taxon>Archaea</taxon>
        <taxon>Methanobacteriati</taxon>
        <taxon>Methanobacteriota</taxon>
        <taxon>Stenosarchaea group</taxon>
        <taxon>Halobacteria</taxon>
        <taxon>Halobacteriales</taxon>
        <taxon>Haloarculaceae</taxon>
        <taxon>Halorientalis</taxon>
    </lineage>
</organism>
<dbReference type="GO" id="GO:0005267">
    <property type="term" value="F:potassium channel activity"/>
    <property type="evidence" value="ECO:0007669"/>
    <property type="project" value="UniProtKB-KW"/>
</dbReference>
<keyword evidence="9 11" id="KW-0472">Membrane</keyword>
<evidence type="ECO:0000256" key="5">
    <source>
        <dbReference type="ARBA" id="ARBA00022826"/>
    </source>
</evidence>
<evidence type="ECO:0000313" key="14">
    <source>
        <dbReference type="Proteomes" id="UP000199076"/>
    </source>
</evidence>
<dbReference type="AlphaFoldDB" id="A0A1G7FFB4"/>
<accession>A0A1G7FFB4</accession>
<feature type="transmembrane region" description="Helical" evidence="11">
    <location>
        <begin position="61"/>
        <end position="82"/>
    </location>
</feature>
<dbReference type="STRING" id="660518.SAMN05216218_101166"/>
<dbReference type="InterPro" id="IPR005821">
    <property type="entry name" value="Ion_trans_dom"/>
</dbReference>
<evidence type="ECO:0000256" key="10">
    <source>
        <dbReference type="ARBA" id="ARBA00023303"/>
    </source>
</evidence>
<feature type="domain" description="Ion transport" evidence="12">
    <location>
        <begin position="32"/>
        <end position="228"/>
    </location>
</feature>
<feature type="transmembrane region" description="Helical" evidence="11">
    <location>
        <begin position="207"/>
        <end position="229"/>
    </location>
</feature>
<dbReference type="InterPro" id="IPR047871">
    <property type="entry name" value="K_chnl_Slo-like"/>
</dbReference>
<keyword evidence="3" id="KW-0633">Potassium transport</keyword>
<keyword evidence="6" id="KW-0630">Potassium</keyword>
<evidence type="ECO:0000313" key="13">
    <source>
        <dbReference type="EMBL" id="SDE74569.1"/>
    </source>
</evidence>
<feature type="transmembrane region" description="Helical" evidence="11">
    <location>
        <begin position="159"/>
        <end position="177"/>
    </location>
</feature>
<dbReference type="PANTHER" id="PTHR10027">
    <property type="entry name" value="CALCIUM-ACTIVATED POTASSIUM CHANNEL ALPHA CHAIN"/>
    <property type="match status" value="1"/>
</dbReference>
<dbReference type="Gene3D" id="1.10.287.70">
    <property type="match status" value="1"/>
</dbReference>
<comment type="subcellular location">
    <subcellularLocation>
        <location evidence="1">Membrane</location>
        <topology evidence="1">Multi-pass membrane protein</topology>
    </subcellularLocation>
</comment>
<feature type="transmembrane region" description="Helical" evidence="11">
    <location>
        <begin position="102"/>
        <end position="127"/>
    </location>
</feature>
<dbReference type="Proteomes" id="UP000199076">
    <property type="component" value="Unassembled WGS sequence"/>
</dbReference>
<dbReference type="Pfam" id="PF00520">
    <property type="entry name" value="Ion_trans"/>
    <property type="match status" value="1"/>
</dbReference>
<sequence>MDGDESVSGDRDLRKTVRFYLLDHRTYLGKAIDITLLLLNLLFVCLFVVETYPLADRFRDLLWTLEVAIAAVFMIEYVLRLYGAQNRVAEFLNGYTMVDLFAILPTLLLVAFPASIFAVNVGFLRILRIVRFLRFYRFTQDAEFFFGTVSDNTLRAMKLLLTILVLLSASAGLFYTAEHGVNPNVDTFGDAFYYTVVTLSTVGFGDIVPMTAAGKWITVASILAAIIVIPRQASKILKEWTSREKVNVTCPECGLEYHDPDASHCKACGHVIYQEHDSRE</sequence>
<dbReference type="PRINTS" id="PR00169">
    <property type="entry name" value="KCHANNEL"/>
</dbReference>
<name>A0A1G7FFB4_9EURY</name>
<keyword evidence="5" id="KW-0631">Potassium channel</keyword>
<evidence type="ECO:0000256" key="11">
    <source>
        <dbReference type="SAM" id="Phobius"/>
    </source>
</evidence>
<dbReference type="PANTHER" id="PTHR10027:SF10">
    <property type="entry name" value="SLOWPOKE 2, ISOFORM D"/>
    <property type="match status" value="1"/>
</dbReference>
<protein>
    <submittedName>
        <fullName evidence="13">Voltage-gated potassium channel</fullName>
    </submittedName>
</protein>
<dbReference type="RefSeq" id="WP_092686575.1">
    <property type="nucleotide sequence ID" value="NZ_FNBK01000001.1"/>
</dbReference>
<evidence type="ECO:0000256" key="1">
    <source>
        <dbReference type="ARBA" id="ARBA00004141"/>
    </source>
</evidence>
<evidence type="ECO:0000256" key="4">
    <source>
        <dbReference type="ARBA" id="ARBA00022692"/>
    </source>
</evidence>
<feature type="transmembrane region" description="Helical" evidence="11">
    <location>
        <begin position="27"/>
        <end position="49"/>
    </location>
</feature>
<keyword evidence="8" id="KW-0406">Ion transport</keyword>
<evidence type="ECO:0000256" key="6">
    <source>
        <dbReference type="ARBA" id="ARBA00022958"/>
    </source>
</evidence>
<evidence type="ECO:0000256" key="8">
    <source>
        <dbReference type="ARBA" id="ARBA00023065"/>
    </source>
</evidence>
<keyword evidence="10 13" id="KW-0407">Ion channel</keyword>
<dbReference type="EMBL" id="FNBK01000001">
    <property type="protein sequence ID" value="SDE74569.1"/>
    <property type="molecule type" value="Genomic_DNA"/>
</dbReference>
<evidence type="ECO:0000256" key="3">
    <source>
        <dbReference type="ARBA" id="ARBA00022538"/>
    </source>
</evidence>
<reference evidence="14" key="1">
    <citation type="submission" date="2016-10" db="EMBL/GenBank/DDBJ databases">
        <authorList>
            <person name="Varghese N."/>
            <person name="Submissions S."/>
        </authorList>
    </citation>
    <scope>NUCLEOTIDE SEQUENCE [LARGE SCALE GENOMIC DNA]</scope>
    <source>
        <strain evidence="14">IBRC-M 10760</strain>
    </source>
</reference>
<keyword evidence="2" id="KW-0813">Transport</keyword>